<accession>A0A444YN12</accession>
<evidence type="ECO:0000313" key="2">
    <source>
        <dbReference type="EMBL" id="RYR03268.1"/>
    </source>
</evidence>
<dbReference type="GO" id="GO:0003676">
    <property type="term" value="F:nucleic acid binding"/>
    <property type="evidence" value="ECO:0007669"/>
    <property type="project" value="InterPro"/>
</dbReference>
<gene>
    <name evidence="2" type="ORF">Ahy_B06g082119</name>
</gene>
<feature type="compositionally biased region" description="Low complexity" evidence="1">
    <location>
        <begin position="44"/>
        <end position="53"/>
    </location>
</feature>
<name>A0A444YN12_ARAHY</name>
<dbReference type="EMBL" id="SDMP01000016">
    <property type="protein sequence ID" value="RYR03268.1"/>
    <property type="molecule type" value="Genomic_DNA"/>
</dbReference>
<dbReference type="Gene3D" id="3.30.70.330">
    <property type="match status" value="1"/>
</dbReference>
<dbReference type="Proteomes" id="UP000289738">
    <property type="component" value="Chromosome B06"/>
</dbReference>
<organism evidence="2 3">
    <name type="scientific">Arachis hypogaea</name>
    <name type="common">Peanut</name>
    <dbReference type="NCBI Taxonomy" id="3818"/>
    <lineage>
        <taxon>Eukaryota</taxon>
        <taxon>Viridiplantae</taxon>
        <taxon>Streptophyta</taxon>
        <taxon>Embryophyta</taxon>
        <taxon>Tracheophyta</taxon>
        <taxon>Spermatophyta</taxon>
        <taxon>Magnoliopsida</taxon>
        <taxon>eudicotyledons</taxon>
        <taxon>Gunneridae</taxon>
        <taxon>Pentapetalae</taxon>
        <taxon>rosids</taxon>
        <taxon>fabids</taxon>
        <taxon>Fabales</taxon>
        <taxon>Fabaceae</taxon>
        <taxon>Papilionoideae</taxon>
        <taxon>50 kb inversion clade</taxon>
        <taxon>dalbergioids sensu lato</taxon>
        <taxon>Dalbergieae</taxon>
        <taxon>Pterocarpus clade</taxon>
        <taxon>Arachis</taxon>
    </lineage>
</organism>
<dbReference type="AlphaFoldDB" id="A0A444YN12"/>
<dbReference type="InterPro" id="IPR012677">
    <property type="entry name" value="Nucleotide-bd_a/b_plait_sf"/>
</dbReference>
<evidence type="ECO:0008006" key="4">
    <source>
        <dbReference type="Google" id="ProtNLM"/>
    </source>
</evidence>
<protein>
    <recommendedName>
        <fullName evidence="4">RRM domain-containing protein</fullName>
    </recommendedName>
</protein>
<evidence type="ECO:0000313" key="3">
    <source>
        <dbReference type="Proteomes" id="UP000289738"/>
    </source>
</evidence>
<dbReference type="InterPro" id="IPR035979">
    <property type="entry name" value="RBD_domain_sf"/>
</dbReference>
<proteinExistence type="predicted"/>
<sequence length="115" mass="13539">MVSPTAVRWRHRWLGFASLRVEEERKKSGEEEKRSTEALMKTASSHALPSSSSRTAVVGRHLALSRRHRWSEVPYNESRMPRYEDKYGNTRLYVGRLASRTRSRDLERVFSRYGR</sequence>
<feature type="compositionally biased region" description="Basic and acidic residues" evidence="1">
    <location>
        <begin position="24"/>
        <end position="36"/>
    </location>
</feature>
<keyword evidence="3" id="KW-1185">Reference proteome</keyword>
<reference evidence="2 3" key="1">
    <citation type="submission" date="2019-01" db="EMBL/GenBank/DDBJ databases">
        <title>Sequencing of cultivated peanut Arachis hypogaea provides insights into genome evolution and oil improvement.</title>
        <authorList>
            <person name="Chen X."/>
        </authorList>
    </citation>
    <scope>NUCLEOTIDE SEQUENCE [LARGE SCALE GENOMIC DNA]</scope>
    <source>
        <strain evidence="3">cv. Fuhuasheng</strain>
        <tissue evidence="2">Leaves</tissue>
    </source>
</reference>
<dbReference type="SUPFAM" id="SSF54928">
    <property type="entry name" value="RNA-binding domain, RBD"/>
    <property type="match status" value="1"/>
</dbReference>
<evidence type="ECO:0000256" key="1">
    <source>
        <dbReference type="SAM" id="MobiDB-lite"/>
    </source>
</evidence>
<comment type="caution">
    <text evidence="2">The sequence shown here is derived from an EMBL/GenBank/DDBJ whole genome shotgun (WGS) entry which is preliminary data.</text>
</comment>
<feature type="region of interest" description="Disordered" evidence="1">
    <location>
        <begin position="24"/>
        <end position="56"/>
    </location>
</feature>